<dbReference type="Proteomes" id="UP000299211">
    <property type="component" value="Unassembled WGS sequence"/>
</dbReference>
<comment type="caution">
    <text evidence="2">The sequence shown here is derived from an EMBL/GenBank/DDBJ whole genome shotgun (WGS) entry which is preliminary data.</text>
</comment>
<dbReference type="EMBL" id="BJHY01000001">
    <property type="protein sequence ID" value="GDY70916.1"/>
    <property type="molecule type" value="Genomic_DNA"/>
</dbReference>
<protein>
    <submittedName>
        <fullName evidence="2">Uncharacterized protein</fullName>
    </submittedName>
</protein>
<proteinExistence type="predicted"/>
<name>A0A4D4MGG8_STRAX</name>
<evidence type="ECO:0000313" key="3">
    <source>
        <dbReference type="Proteomes" id="UP000299211"/>
    </source>
</evidence>
<dbReference type="RefSeq" id="WP_037652463.1">
    <property type="nucleotide sequence ID" value="NZ_BAABTN010000050.1"/>
</dbReference>
<keyword evidence="1" id="KW-0472">Membrane</keyword>
<keyword evidence="1" id="KW-1133">Transmembrane helix</keyword>
<sequence>MAGDVWGPVLSLAGVVVGGGLTAFAQGATQRSAERAEQRRQAVAAAESRRAEQLQVLKEFVAKAQEAERVAYSRPDPWGDDENGWMTGAGPVMTTLWTASGNVMLLCDEALHEPVRLYGYALNQAVWRDIGDTEVNEHLETHKTAFMTAARKSLASG</sequence>
<evidence type="ECO:0000313" key="2">
    <source>
        <dbReference type="EMBL" id="GDY70916.1"/>
    </source>
</evidence>
<accession>A0A4D4MGG8</accession>
<evidence type="ECO:0000256" key="1">
    <source>
        <dbReference type="SAM" id="Phobius"/>
    </source>
</evidence>
<feature type="transmembrane region" description="Helical" evidence="1">
    <location>
        <begin position="6"/>
        <end position="25"/>
    </location>
</feature>
<reference evidence="2 3" key="1">
    <citation type="submission" date="2019-04" db="EMBL/GenBank/DDBJ databases">
        <title>Draft genome sequences of Streptomyces avermitilis ATCC 31267.</title>
        <authorList>
            <person name="Komaki H."/>
            <person name="Tamura T."/>
            <person name="Hosoyama A."/>
        </authorList>
    </citation>
    <scope>NUCLEOTIDE SEQUENCE [LARGE SCALE GENOMIC DNA]</scope>
    <source>
        <strain evidence="2 3">ATCC 31267</strain>
    </source>
</reference>
<keyword evidence="1" id="KW-0812">Transmembrane</keyword>
<dbReference type="AlphaFoldDB" id="A0A4D4MGG8"/>
<gene>
    <name evidence="2" type="ORF">SAV31267_004010</name>
</gene>
<organism evidence="2 3">
    <name type="scientific">Streptomyces avermitilis</name>
    <dbReference type="NCBI Taxonomy" id="33903"/>
    <lineage>
        <taxon>Bacteria</taxon>
        <taxon>Bacillati</taxon>
        <taxon>Actinomycetota</taxon>
        <taxon>Actinomycetes</taxon>
        <taxon>Kitasatosporales</taxon>
        <taxon>Streptomycetaceae</taxon>
        <taxon>Streptomyces</taxon>
    </lineage>
</organism>